<accession>A0A852V2V9</accession>
<feature type="region of interest" description="Disordered" evidence="1">
    <location>
        <begin position="1"/>
        <end position="21"/>
    </location>
</feature>
<evidence type="ECO:0000313" key="2">
    <source>
        <dbReference type="EMBL" id="NYF42829.1"/>
    </source>
</evidence>
<gene>
    <name evidence="2" type="ORF">HDA43_005030</name>
</gene>
<evidence type="ECO:0000256" key="1">
    <source>
        <dbReference type="SAM" id="MobiDB-lite"/>
    </source>
</evidence>
<comment type="caution">
    <text evidence="2">The sequence shown here is derived from an EMBL/GenBank/DDBJ whole genome shotgun (WGS) entry which is preliminary data.</text>
</comment>
<dbReference type="Proteomes" id="UP000576393">
    <property type="component" value="Unassembled WGS sequence"/>
</dbReference>
<protein>
    <submittedName>
        <fullName evidence="2">Uncharacterized protein</fullName>
    </submittedName>
</protein>
<dbReference type="EMBL" id="JACCCO010000002">
    <property type="protein sequence ID" value="NYF42829.1"/>
    <property type="molecule type" value="Genomic_DNA"/>
</dbReference>
<organism evidence="2 3">
    <name type="scientific">Streptosporangium sandarakinum</name>
    <dbReference type="NCBI Taxonomy" id="1260955"/>
    <lineage>
        <taxon>Bacteria</taxon>
        <taxon>Bacillati</taxon>
        <taxon>Actinomycetota</taxon>
        <taxon>Actinomycetes</taxon>
        <taxon>Streptosporangiales</taxon>
        <taxon>Streptosporangiaceae</taxon>
        <taxon>Streptosporangium</taxon>
    </lineage>
</organism>
<evidence type="ECO:0000313" key="3">
    <source>
        <dbReference type="Proteomes" id="UP000576393"/>
    </source>
</evidence>
<dbReference type="AlphaFoldDB" id="A0A852V2V9"/>
<feature type="region of interest" description="Disordered" evidence="1">
    <location>
        <begin position="263"/>
        <end position="283"/>
    </location>
</feature>
<sequence>MHEPLRHLHRQGRPGHGRLRSVPAPDVAALLAELERSEPGHAGHARDAIDRLTGGEPLETLTELTVCEFLWYTLPTQIAGDRGAVATALGRLLELGGLGRYAALCSSPLTARILRTYERSGEEAGTAACRRALDATGLLPPDLPELRWSSIMGPEELGAHGACSAALELARVCGEPAVDSAAGREALTRRWLTEPRADLGGDSWLHRVRGERLNRWVLGRGAAWRELAQPFEAHLHAPVPAPAGTFLAALRWLLELGRRPDGIPLPQDRDPARPAPDGSRWSDGELEAARELAEGRMGALRRAGRRLVTTREGRRLLGDRDLLWETASAALLAPAPGEDAFRASAREAALMLLAEGAPADRDRVAGVVGRGEGRAREVDAVLADLARRLAAFGLRTGGRLTPAGRSAALAALRSHALRPRTYAKAS</sequence>
<keyword evidence="3" id="KW-1185">Reference proteome</keyword>
<dbReference type="RefSeq" id="WP_312873528.1">
    <property type="nucleotide sequence ID" value="NZ_JACCCO010000002.1"/>
</dbReference>
<feature type="compositionally biased region" description="Basic residues" evidence="1">
    <location>
        <begin position="7"/>
        <end position="19"/>
    </location>
</feature>
<reference evidence="2 3" key="1">
    <citation type="submission" date="2020-07" db="EMBL/GenBank/DDBJ databases">
        <title>Sequencing the genomes of 1000 actinobacteria strains.</title>
        <authorList>
            <person name="Klenk H.-P."/>
        </authorList>
    </citation>
    <scope>NUCLEOTIDE SEQUENCE [LARGE SCALE GENOMIC DNA]</scope>
    <source>
        <strain evidence="2 3">DSM 45763</strain>
    </source>
</reference>
<name>A0A852V2V9_9ACTN</name>
<proteinExistence type="predicted"/>
<feature type="compositionally biased region" description="Basic and acidic residues" evidence="1">
    <location>
        <begin position="263"/>
        <end position="272"/>
    </location>
</feature>